<dbReference type="InterPro" id="IPR007372">
    <property type="entry name" value="Lipid/polyisoprenoid-bd_YceI"/>
</dbReference>
<comment type="caution">
    <text evidence="3">The sequence shown here is derived from an EMBL/GenBank/DDBJ whole genome shotgun (WGS) entry which is preliminary data.</text>
</comment>
<dbReference type="AlphaFoldDB" id="A0A0E9MVV7"/>
<evidence type="ECO:0000256" key="1">
    <source>
        <dbReference type="SAM" id="SignalP"/>
    </source>
</evidence>
<evidence type="ECO:0000313" key="4">
    <source>
        <dbReference type="Proteomes" id="UP000033121"/>
    </source>
</evidence>
<protein>
    <submittedName>
        <fullName evidence="3">YceI family protein</fullName>
    </submittedName>
</protein>
<dbReference type="Pfam" id="PF04264">
    <property type="entry name" value="YceI"/>
    <property type="match status" value="1"/>
</dbReference>
<dbReference type="Proteomes" id="UP000033121">
    <property type="component" value="Unassembled WGS sequence"/>
</dbReference>
<feature type="signal peptide" evidence="1">
    <location>
        <begin position="1"/>
        <end position="24"/>
    </location>
</feature>
<dbReference type="SUPFAM" id="SSF101874">
    <property type="entry name" value="YceI-like"/>
    <property type="match status" value="1"/>
</dbReference>
<feature type="chain" id="PRO_5002429797" evidence="1">
    <location>
        <begin position="25"/>
        <end position="221"/>
    </location>
</feature>
<organism evidence="3 4">
    <name type="scientific">Flavihumibacter petaseus NBRC 106054</name>
    <dbReference type="NCBI Taxonomy" id="1220578"/>
    <lineage>
        <taxon>Bacteria</taxon>
        <taxon>Pseudomonadati</taxon>
        <taxon>Bacteroidota</taxon>
        <taxon>Chitinophagia</taxon>
        <taxon>Chitinophagales</taxon>
        <taxon>Chitinophagaceae</taxon>
        <taxon>Flavihumibacter</taxon>
    </lineage>
</organism>
<gene>
    <name evidence="3" type="ORF">FPE01S_01_08770</name>
</gene>
<sequence length="221" mass="23634">MQMKKYTMKKAFIAAAALAVFAVACNNGATSEQAATTEKQTAAEATGQNFNIDTTASLVEWAGTKPIGTHTGTFHLSTGNFSVENGQLKAGSFTIDINSLNNLDMKAGEGKEKLEGHLKSADFFDATKYPTAKFEITSVEPLANDSAATHQISGNLTLKDSTKNVTFPAKVVVAENGVKATAKFSIDRTQWGLFYGNDKSLGDKFIRPEVDITLNIAANKL</sequence>
<name>A0A0E9MVV7_9BACT</name>
<dbReference type="PANTHER" id="PTHR34406:SF1">
    <property type="entry name" value="PROTEIN YCEI"/>
    <property type="match status" value="1"/>
</dbReference>
<reference evidence="3 4" key="1">
    <citation type="submission" date="2015-04" db="EMBL/GenBank/DDBJ databases">
        <title>Whole genome shotgun sequence of Flavihumibacter petaseus NBRC 106054.</title>
        <authorList>
            <person name="Miyazawa S."/>
            <person name="Hosoyama A."/>
            <person name="Hashimoto M."/>
            <person name="Noguchi M."/>
            <person name="Tsuchikane K."/>
            <person name="Ohji S."/>
            <person name="Yamazoe A."/>
            <person name="Ichikawa N."/>
            <person name="Kimura A."/>
            <person name="Fujita N."/>
        </authorList>
    </citation>
    <scope>NUCLEOTIDE SEQUENCE [LARGE SCALE GENOMIC DNA]</scope>
    <source>
        <strain evidence="3 4">NBRC 106054</strain>
    </source>
</reference>
<dbReference type="PROSITE" id="PS51257">
    <property type="entry name" value="PROKAR_LIPOPROTEIN"/>
    <property type="match status" value="1"/>
</dbReference>
<keyword evidence="1" id="KW-0732">Signal</keyword>
<dbReference type="InterPro" id="IPR036761">
    <property type="entry name" value="TTHA0802/YceI-like_sf"/>
</dbReference>
<dbReference type="EMBL" id="BBWV01000001">
    <property type="protein sequence ID" value="GAO41862.1"/>
    <property type="molecule type" value="Genomic_DNA"/>
</dbReference>
<evidence type="ECO:0000259" key="2">
    <source>
        <dbReference type="SMART" id="SM00867"/>
    </source>
</evidence>
<dbReference type="OrthoDB" id="951410at2"/>
<accession>A0A0E9MVV7</accession>
<dbReference type="Gene3D" id="2.40.128.110">
    <property type="entry name" value="Lipid/polyisoprenoid-binding, YceI-like"/>
    <property type="match status" value="1"/>
</dbReference>
<proteinExistence type="predicted"/>
<dbReference type="PANTHER" id="PTHR34406">
    <property type="entry name" value="PROTEIN YCEI"/>
    <property type="match status" value="1"/>
</dbReference>
<dbReference type="SMART" id="SM00867">
    <property type="entry name" value="YceI"/>
    <property type="match status" value="1"/>
</dbReference>
<dbReference type="STRING" id="1220578.FPE01S_01_08770"/>
<evidence type="ECO:0000313" key="3">
    <source>
        <dbReference type="EMBL" id="GAO41862.1"/>
    </source>
</evidence>
<feature type="domain" description="Lipid/polyisoprenoid-binding YceI-like" evidence="2">
    <location>
        <begin position="49"/>
        <end position="219"/>
    </location>
</feature>
<keyword evidence="4" id="KW-1185">Reference proteome</keyword>